<evidence type="ECO:0000259" key="8">
    <source>
        <dbReference type="PROSITE" id="PS50026"/>
    </source>
</evidence>
<dbReference type="Pfam" id="PF12661">
    <property type="entry name" value="hEGF"/>
    <property type="match status" value="1"/>
</dbReference>
<dbReference type="PROSITE" id="PS01187">
    <property type="entry name" value="EGF_CA"/>
    <property type="match status" value="2"/>
</dbReference>
<dbReference type="AlphaFoldDB" id="C3ZAF2"/>
<dbReference type="Pfam" id="PF00008">
    <property type="entry name" value="EGF"/>
    <property type="match status" value="1"/>
</dbReference>
<feature type="region of interest" description="Disordered" evidence="7">
    <location>
        <begin position="1"/>
        <end position="95"/>
    </location>
</feature>
<dbReference type="GO" id="GO:0005509">
    <property type="term" value="F:calcium ion binding"/>
    <property type="evidence" value="ECO:0007669"/>
    <property type="project" value="InterPro"/>
</dbReference>
<name>C3ZAF2_BRAFL</name>
<evidence type="ECO:0000256" key="5">
    <source>
        <dbReference type="ARBA" id="ARBA00023180"/>
    </source>
</evidence>
<dbReference type="InterPro" id="IPR009030">
    <property type="entry name" value="Growth_fac_rcpt_cys_sf"/>
</dbReference>
<dbReference type="FunFam" id="2.10.25.10:FF:000279">
    <property type="entry name" value="Neurogenic locus notch 1"/>
    <property type="match status" value="1"/>
</dbReference>
<feature type="disulfide bond" evidence="6">
    <location>
        <begin position="280"/>
        <end position="289"/>
    </location>
</feature>
<evidence type="ECO:0000256" key="6">
    <source>
        <dbReference type="PROSITE-ProRule" id="PRU00076"/>
    </source>
</evidence>
<dbReference type="InterPro" id="IPR018097">
    <property type="entry name" value="EGF_Ca-bd_CS"/>
</dbReference>
<dbReference type="CDD" id="cd00054">
    <property type="entry name" value="EGF_CA"/>
    <property type="match status" value="4"/>
</dbReference>
<dbReference type="PANTHER" id="PTHR24049:SF35">
    <property type="entry name" value="EGF-LIKE DOMAIN-CONTAINING PROTEIN"/>
    <property type="match status" value="1"/>
</dbReference>
<dbReference type="CDD" id="cd00037">
    <property type="entry name" value="CLECT"/>
    <property type="match status" value="1"/>
</dbReference>
<dbReference type="Pfam" id="PF07645">
    <property type="entry name" value="EGF_CA"/>
    <property type="match status" value="2"/>
</dbReference>
<feature type="disulfide bond" evidence="6">
    <location>
        <begin position="243"/>
        <end position="252"/>
    </location>
</feature>
<dbReference type="FunFam" id="2.10.25.10:FF:000004">
    <property type="entry name" value="Neurogenic locus notch 1"/>
    <property type="match status" value="1"/>
</dbReference>
<dbReference type="SUPFAM" id="SSF57184">
    <property type="entry name" value="Growth factor receptor domain"/>
    <property type="match status" value="1"/>
</dbReference>
<feature type="domain" description="EGF-like" evidence="8">
    <location>
        <begin position="144"/>
        <end position="179"/>
    </location>
</feature>
<keyword evidence="3" id="KW-0677">Repeat</keyword>
<dbReference type="InterPro" id="IPR000742">
    <property type="entry name" value="EGF"/>
</dbReference>
<feature type="disulfide bond" evidence="6">
    <location>
        <begin position="206"/>
        <end position="215"/>
    </location>
</feature>
<keyword evidence="4 6" id="KW-1015">Disulfide bond</keyword>
<keyword evidence="2" id="KW-0732">Signal</keyword>
<evidence type="ECO:0000313" key="10">
    <source>
        <dbReference type="EMBL" id="EEN50545.1"/>
    </source>
</evidence>
<dbReference type="InterPro" id="IPR000152">
    <property type="entry name" value="EGF-type_Asp/Asn_hydroxyl_site"/>
</dbReference>
<comment type="caution">
    <text evidence="6">Lacks conserved residue(s) required for the propagation of feature annotation.</text>
</comment>
<evidence type="ECO:0000259" key="9">
    <source>
        <dbReference type="PROSITE" id="PS50041"/>
    </source>
</evidence>
<dbReference type="InParanoid" id="C3ZAF2"/>
<dbReference type="SMART" id="SM00181">
    <property type="entry name" value="EGF"/>
    <property type="match status" value="4"/>
</dbReference>
<dbReference type="PROSITE" id="PS00010">
    <property type="entry name" value="ASX_HYDROXYL"/>
    <property type="match status" value="3"/>
</dbReference>
<evidence type="ECO:0000256" key="1">
    <source>
        <dbReference type="ARBA" id="ARBA00022536"/>
    </source>
</evidence>
<reference evidence="10" key="1">
    <citation type="journal article" date="2008" name="Nature">
        <title>The amphioxus genome and the evolution of the chordate karyotype.</title>
        <authorList>
            <consortium name="US DOE Joint Genome Institute (JGI-PGF)"/>
            <person name="Putnam N.H."/>
            <person name="Butts T."/>
            <person name="Ferrier D.E.K."/>
            <person name="Furlong R.F."/>
            <person name="Hellsten U."/>
            <person name="Kawashima T."/>
            <person name="Robinson-Rechavi M."/>
            <person name="Shoguchi E."/>
            <person name="Terry A."/>
            <person name="Yu J.-K."/>
            <person name="Benito-Gutierrez E.L."/>
            <person name="Dubchak I."/>
            <person name="Garcia-Fernandez J."/>
            <person name="Gibson-Brown J.J."/>
            <person name="Grigoriev I.V."/>
            <person name="Horton A.C."/>
            <person name="de Jong P.J."/>
            <person name="Jurka J."/>
            <person name="Kapitonov V.V."/>
            <person name="Kohara Y."/>
            <person name="Kuroki Y."/>
            <person name="Lindquist E."/>
            <person name="Lucas S."/>
            <person name="Osoegawa K."/>
            <person name="Pennacchio L.A."/>
            <person name="Salamov A.A."/>
            <person name="Satou Y."/>
            <person name="Sauka-Spengler T."/>
            <person name="Schmutz J."/>
            <person name="Shin-I T."/>
            <person name="Toyoda A."/>
            <person name="Bronner-Fraser M."/>
            <person name="Fujiyama A."/>
            <person name="Holland L.Z."/>
            <person name="Holland P.W.H."/>
            <person name="Satoh N."/>
            <person name="Rokhsar D.S."/>
        </authorList>
    </citation>
    <scope>NUCLEOTIDE SEQUENCE [LARGE SCALE GENOMIC DNA]</scope>
    <source>
        <strain evidence="10">S238N-H82</strain>
        <tissue evidence="10">Testes</tissue>
    </source>
</reference>
<dbReference type="PANTHER" id="PTHR24049">
    <property type="entry name" value="CRUMBS FAMILY MEMBER"/>
    <property type="match status" value="1"/>
</dbReference>
<dbReference type="InterPro" id="IPR049883">
    <property type="entry name" value="NOTCH1_EGF-like"/>
</dbReference>
<protein>
    <submittedName>
        <fullName evidence="10">Uncharacterized protein</fullName>
    </submittedName>
</protein>
<dbReference type="InterPro" id="IPR001881">
    <property type="entry name" value="EGF-like_Ca-bd_dom"/>
</dbReference>
<dbReference type="InterPro" id="IPR016187">
    <property type="entry name" value="CTDL_fold"/>
</dbReference>
<feature type="domain" description="EGF-like" evidence="8">
    <location>
        <begin position="255"/>
        <end position="290"/>
    </location>
</feature>
<dbReference type="SMART" id="SM00034">
    <property type="entry name" value="CLECT"/>
    <property type="match status" value="1"/>
</dbReference>
<feature type="domain" description="C-type lectin" evidence="9">
    <location>
        <begin position="302"/>
        <end position="442"/>
    </location>
</feature>
<dbReference type="eggNOG" id="KOG1217">
    <property type="taxonomic scope" value="Eukaryota"/>
</dbReference>
<dbReference type="SMART" id="SM00179">
    <property type="entry name" value="EGF_CA"/>
    <property type="match status" value="4"/>
</dbReference>
<sequence length="445" mass="50455">MAAADEKIAPGGEHKPGEDVDISKLSSGRLRPVPDEHTRAPKRREKREKIRAELPSTPGKGNENDSNLRSKAVYETKLGPPGADSAPHPGPPEPRYLQIGDHIVECPEHREKSVYDKPEDVRGYKEEGNDYDTPEKSFAYKAKDINECMRNPCQHGHCVNQDGGYKCTCDPGWTGQNCQQDLNECDSNPCQHGRYVNKVGRYKCTCRPGWTGRNCEKDINECMRNPCQHGHCVNQDGGYKCTCDPGWTGQNCQQDLNECDSNPCQHGRCVNQDSRYKCICRPGWTGRNCEKAKSCRRGWSGYKGHCYKLMTDKKSWKNAKKKCKRHGAKLASITSREEANFINSIIAGAPSGYWKTPLVWFGLRREDGKFRKFTDGSKVIYTNWEPGEPNNNRGVLSFFPAQNCVGMYSKDGDADWFHPDDEVKRGQWNDHQCIRLLPFICKRPK</sequence>
<dbReference type="InterPro" id="IPR051022">
    <property type="entry name" value="Notch_Cell-Fate_Det"/>
</dbReference>
<dbReference type="InterPro" id="IPR001304">
    <property type="entry name" value="C-type_lectin-like"/>
</dbReference>
<dbReference type="Gene3D" id="3.10.100.10">
    <property type="entry name" value="Mannose-Binding Protein A, subunit A"/>
    <property type="match status" value="1"/>
</dbReference>
<feature type="disulfide bond" evidence="6">
    <location>
        <begin position="259"/>
        <end position="269"/>
    </location>
</feature>
<dbReference type="InterPro" id="IPR013032">
    <property type="entry name" value="EGF-like_CS"/>
</dbReference>
<dbReference type="PROSITE" id="PS01186">
    <property type="entry name" value="EGF_2"/>
    <property type="match status" value="4"/>
</dbReference>
<dbReference type="PROSITE" id="PS50026">
    <property type="entry name" value="EGF_3"/>
    <property type="match status" value="4"/>
</dbReference>
<keyword evidence="1 6" id="KW-0245">EGF-like domain</keyword>
<evidence type="ECO:0000256" key="4">
    <source>
        <dbReference type="ARBA" id="ARBA00023157"/>
    </source>
</evidence>
<dbReference type="Pfam" id="PF00059">
    <property type="entry name" value="Lectin_C"/>
    <property type="match status" value="1"/>
</dbReference>
<gene>
    <name evidence="10" type="ORF">BRAFLDRAFT_87757</name>
</gene>
<evidence type="ECO:0000256" key="2">
    <source>
        <dbReference type="ARBA" id="ARBA00022729"/>
    </source>
</evidence>
<dbReference type="EMBL" id="GG666602">
    <property type="protein sequence ID" value="EEN50545.1"/>
    <property type="molecule type" value="Genomic_DNA"/>
</dbReference>
<feature type="domain" description="EGF-like" evidence="8">
    <location>
        <begin position="181"/>
        <end position="216"/>
    </location>
</feature>
<evidence type="ECO:0000256" key="7">
    <source>
        <dbReference type="SAM" id="MobiDB-lite"/>
    </source>
</evidence>
<evidence type="ECO:0000256" key="3">
    <source>
        <dbReference type="ARBA" id="ARBA00022737"/>
    </source>
</evidence>
<dbReference type="InterPro" id="IPR016186">
    <property type="entry name" value="C-type_lectin-like/link_sf"/>
</dbReference>
<dbReference type="SUPFAM" id="SSF56436">
    <property type="entry name" value="C-type lectin-like"/>
    <property type="match status" value="1"/>
</dbReference>
<feature type="domain" description="EGF-like" evidence="8">
    <location>
        <begin position="218"/>
        <end position="253"/>
    </location>
</feature>
<dbReference type="PROSITE" id="PS50041">
    <property type="entry name" value="C_TYPE_LECTIN_2"/>
    <property type="match status" value="1"/>
</dbReference>
<proteinExistence type="predicted"/>
<dbReference type="PROSITE" id="PS00022">
    <property type="entry name" value="EGF_1"/>
    <property type="match status" value="4"/>
</dbReference>
<feature type="disulfide bond" evidence="6">
    <location>
        <begin position="169"/>
        <end position="178"/>
    </location>
</feature>
<feature type="disulfide bond" evidence="6">
    <location>
        <begin position="148"/>
        <end position="158"/>
    </location>
</feature>
<organism>
    <name type="scientific">Branchiostoma floridae</name>
    <name type="common">Florida lancelet</name>
    <name type="synonym">Amphioxus</name>
    <dbReference type="NCBI Taxonomy" id="7739"/>
    <lineage>
        <taxon>Eukaryota</taxon>
        <taxon>Metazoa</taxon>
        <taxon>Chordata</taxon>
        <taxon>Cephalochordata</taxon>
        <taxon>Leptocardii</taxon>
        <taxon>Amphioxiformes</taxon>
        <taxon>Branchiostomatidae</taxon>
        <taxon>Branchiostoma</taxon>
    </lineage>
</organism>
<feature type="disulfide bond" evidence="6">
    <location>
        <begin position="222"/>
        <end position="232"/>
    </location>
</feature>
<feature type="compositionally biased region" description="Basic and acidic residues" evidence="7">
    <location>
        <begin position="1"/>
        <end position="22"/>
    </location>
</feature>
<keyword evidence="5" id="KW-0325">Glycoprotein</keyword>
<feature type="compositionally biased region" description="Basic and acidic residues" evidence="7">
    <location>
        <begin position="62"/>
        <end position="74"/>
    </location>
</feature>
<dbReference type="SUPFAM" id="SSF57196">
    <property type="entry name" value="EGF/Laminin"/>
    <property type="match status" value="1"/>
</dbReference>
<dbReference type="FunFam" id="2.10.25.10:FF:000901">
    <property type="entry name" value="Uncharacterized protein"/>
    <property type="match status" value="2"/>
</dbReference>
<dbReference type="FunFam" id="3.10.100.10:FF:000094">
    <property type="entry name" value="Uncharacterized protein"/>
    <property type="match status" value="1"/>
</dbReference>
<dbReference type="Gene3D" id="2.10.25.10">
    <property type="entry name" value="Laminin"/>
    <property type="match status" value="4"/>
</dbReference>
<accession>C3ZAF2</accession>